<evidence type="ECO:0000313" key="15">
    <source>
        <dbReference type="EnsemblMetazoa" id="HelroP82302"/>
    </source>
</evidence>
<keyword evidence="6 12" id="KW-1133">Transmembrane helix</keyword>
<dbReference type="STRING" id="6412.T1G4Q4"/>
<evidence type="ECO:0000256" key="11">
    <source>
        <dbReference type="SAM" id="MobiDB-lite"/>
    </source>
</evidence>
<dbReference type="Pfam" id="PF00804">
    <property type="entry name" value="Syntaxin"/>
    <property type="match status" value="1"/>
</dbReference>
<dbReference type="GO" id="GO:0005886">
    <property type="term" value="C:plasma membrane"/>
    <property type="evidence" value="ECO:0000318"/>
    <property type="project" value="GO_Central"/>
</dbReference>
<reference evidence="16" key="1">
    <citation type="submission" date="2012-12" db="EMBL/GenBank/DDBJ databases">
        <authorList>
            <person name="Hellsten U."/>
            <person name="Grimwood J."/>
            <person name="Chapman J.A."/>
            <person name="Shapiro H."/>
            <person name="Aerts A."/>
            <person name="Otillar R.P."/>
            <person name="Terry A.Y."/>
            <person name="Boore J.L."/>
            <person name="Simakov O."/>
            <person name="Marletaz F."/>
            <person name="Cho S.-J."/>
            <person name="Edsinger-Gonzales E."/>
            <person name="Havlak P."/>
            <person name="Kuo D.-H."/>
            <person name="Larsson T."/>
            <person name="Lv J."/>
            <person name="Arendt D."/>
            <person name="Savage R."/>
            <person name="Osoegawa K."/>
            <person name="de Jong P."/>
            <person name="Lindberg D.R."/>
            <person name="Seaver E.C."/>
            <person name="Weisblat D.A."/>
            <person name="Putnam N.H."/>
            <person name="Grigoriev I.V."/>
            <person name="Rokhsar D.S."/>
        </authorList>
    </citation>
    <scope>NUCLEOTIDE SEQUENCE</scope>
</reference>
<dbReference type="RefSeq" id="XP_009020745.1">
    <property type="nucleotide sequence ID" value="XM_009022497.1"/>
</dbReference>
<evidence type="ECO:0000313" key="14">
    <source>
        <dbReference type="EMBL" id="ESO01033.1"/>
    </source>
</evidence>
<evidence type="ECO:0000256" key="7">
    <source>
        <dbReference type="ARBA" id="ARBA00023054"/>
    </source>
</evidence>
<gene>
    <name evidence="15" type="primary">20216052</name>
    <name evidence="14" type="ORF">HELRODRAFT_82302</name>
</gene>
<feature type="transmembrane region" description="Helical" evidence="12">
    <location>
        <begin position="272"/>
        <end position="293"/>
    </location>
</feature>
<organism evidence="15 16">
    <name type="scientific">Helobdella robusta</name>
    <name type="common">Californian leech</name>
    <dbReference type="NCBI Taxonomy" id="6412"/>
    <lineage>
        <taxon>Eukaryota</taxon>
        <taxon>Metazoa</taxon>
        <taxon>Spiralia</taxon>
        <taxon>Lophotrochozoa</taxon>
        <taxon>Annelida</taxon>
        <taxon>Clitellata</taxon>
        <taxon>Hirudinea</taxon>
        <taxon>Rhynchobdellida</taxon>
        <taxon>Glossiphoniidae</taxon>
        <taxon>Helobdella</taxon>
    </lineage>
</organism>
<dbReference type="OMA" id="RWICFIL"/>
<dbReference type="CDD" id="cd00179">
    <property type="entry name" value="SynN"/>
    <property type="match status" value="1"/>
</dbReference>
<keyword evidence="16" id="KW-1185">Reference proteome</keyword>
<keyword evidence="7 10" id="KW-0175">Coiled coil</keyword>
<dbReference type="PANTHER" id="PTHR19957">
    <property type="entry name" value="SYNTAXIN"/>
    <property type="match status" value="1"/>
</dbReference>
<comment type="subcellular location">
    <subcellularLocation>
        <location evidence="1">Membrane</location>
        <topology evidence="1">Single-pass type IV membrane protein</topology>
    </subcellularLocation>
</comment>
<dbReference type="EMBL" id="KB096830">
    <property type="protein sequence ID" value="ESO01033.1"/>
    <property type="molecule type" value="Genomic_DNA"/>
</dbReference>
<sequence length="296" mass="33832">MTKDRLAALKAAQSDDDDEPGEHMPMTLNVDENKFMEEFFEQVNEIREMIDKIAIDVDEVKKNHSAILSAPQTDDKTKDKLEDLMAEIKKTANKVRGKLKVLEQKIEQEEETNKSSADLRIRKTQHSTILRKFIEVMNQYNAAQVDYRDGCKKRLQRQMEITGRATTNEELEDMLESGNPAIFTQGIITDTQQAKQSLMDIEARHNDIMKLEQSIKELHDMFMDMAMLVESQGEMIDRIEHNVEKAVDYVETAAADTKKAMKYQSAARKKKIIIMICLSIIIIIIVSSVAGVFTSN</sequence>
<feature type="domain" description="T-SNARE coiled-coil homology" evidence="13">
    <location>
        <begin position="198"/>
        <end position="260"/>
    </location>
</feature>
<reference evidence="15" key="3">
    <citation type="submission" date="2015-06" db="UniProtKB">
        <authorList>
            <consortium name="EnsemblMetazoa"/>
        </authorList>
    </citation>
    <scope>IDENTIFICATION</scope>
</reference>
<dbReference type="EnsemblMetazoa" id="HelroT82302">
    <property type="protein sequence ID" value="HelroP82302"/>
    <property type="gene ID" value="HelroG82302"/>
</dbReference>
<dbReference type="GO" id="GO:0012505">
    <property type="term" value="C:endomembrane system"/>
    <property type="evidence" value="ECO:0000318"/>
    <property type="project" value="GO_Central"/>
</dbReference>
<dbReference type="InterPro" id="IPR045242">
    <property type="entry name" value="Syntaxin"/>
</dbReference>
<dbReference type="GO" id="GO:0005484">
    <property type="term" value="F:SNAP receptor activity"/>
    <property type="evidence" value="ECO:0000318"/>
    <property type="project" value="GO_Central"/>
</dbReference>
<dbReference type="GO" id="GO:0006887">
    <property type="term" value="P:exocytosis"/>
    <property type="evidence" value="ECO:0000318"/>
    <property type="project" value="GO_Central"/>
</dbReference>
<dbReference type="SMART" id="SM00503">
    <property type="entry name" value="SynN"/>
    <property type="match status" value="1"/>
</dbReference>
<dbReference type="eggNOG" id="KOG0810">
    <property type="taxonomic scope" value="Eukaryota"/>
</dbReference>
<dbReference type="CDD" id="cd15880">
    <property type="entry name" value="SNARE_syntaxin1"/>
    <property type="match status" value="1"/>
</dbReference>
<dbReference type="EMBL" id="AMQM01005132">
    <property type="status" value="NOT_ANNOTATED_CDS"/>
    <property type="molecule type" value="Genomic_DNA"/>
</dbReference>
<evidence type="ECO:0000256" key="10">
    <source>
        <dbReference type="SAM" id="Coils"/>
    </source>
</evidence>
<dbReference type="OrthoDB" id="10255013at2759"/>
<evidence type="ECO:0000256" key="3">
    <source>
        <dbReference type="ARBA" id="ARBA00022448"/>
    </source>
</evidence>
<name>T1G4Q4_HELRO</name>
<dbReference type="InterPro" id="IPR006012">
    <property type="entry name" value="Syntaxin/epimorphin_CS"/>
</dbReference>
<dbReference type="PROSITE" id="PS50192">
    <property type="entry name" value="T_SNARE"/>
    <property type="match status" value="1"/>
</dbReference>
<dbReference type="Gene3D" id="1.20.5.110">
    <property type="match status" value="1"/>
</dbReference>
<dbReference type="AlphaFoldDB" id="T1G4Q4"/>
<evidence type="ECO:0000256" key="8">
    <source>
        <dbReference type="ARBA" id="ARBA00023136"/>
    </source>
</evidence>
<dbReference type="GO" id="GO:0048278">
    <property type="term" value="P:vesicle docking"/>
    <property type="evidence" value="ECO:0000318"/>
    <property type="project" value="GO_Central"/>
</dbReference>
<dbReference type="GO" id="GO:0006906">
    <property type="term" value="P:vesicle fusion"/>
    <property type="evidence" value="ECO:0000318"/>
    <property type="project" value="GO_Central"/>
</dbReference>
<dbReference type="CTD" id="20216052"/>
<dbReference type="GeneID" id="20216052"/>
<proteinExistence type="inferred from homology"/>
<keyword evidence="8 12" id="KW-0472">Membrane</keyword>
<reference evidence="14 16" key="2">
    <citation type="journal article" date="2013" name="Nature">
        <title>Insights into bilaterian evolution from three spiralian genomes.</title>
        <authorList>
            <person name="Simakov O."/>
            <person name="Marletaz F."/>
            <person name="Cho S.J."/>
            <person name="Edsinger-Gonzales E."/>
            <person name="Havlak P."/>
            <person name="Hellsten U."/>
            <person name="Kuo D.H."/>
            <person name="Larsson T."/>
            <person name="Lv J."/>
            <person name="Arendt D."/>
            <person name="Savage R."/>
            <person name="Osoegawa K."/>
            <person name="de Jong P."/>
            <person name="Grimwood J."/>
            <person name="Chapman J.A."/>
            <person name="Shapiro H."/>
            <person name="Aerts A."/>
            <person name="Otillar R.P."/>
            <person name="Terry A.Y."/>
            <person name="Boore J.L."/>
            <person name="Grigoriev I.V."/>
            <person name="Lindberg D.R."/>
            <person name="Seaver E.C."/>
            <person name="Weisblat D.A."/>
            <person name="Putnam N.H."/>
            <person name="Rokhsar D.S."/>
        </authorList>
    </citation>
    <scope>NUCLEOTIDE SEQUENCE</scope>
</reference>
<dbReference type="FunFam" id="1.20.58.70:FF:000001">
    <property type="entry name" value="Syntaxin 3"/>
    <property type="match status" value="1"/>
</dbReference>
<dbReference type="GO" id="GO:0000149">
    <property type="term" value="F:SNARE binding"/>
    <property type="evidence" value="ECO:0000318"/>
    <property type="project" value="GO_Central"/>
</dbReference>
<dbReference type="SUPFAM" id="SSF47661">
    <property type="entry name" value="t-snare proteins"/>
    <property type="match status" value="1"/>
</dbReference>
<evidence type="ECO:0000256" key="6">
    <source>
        <dbReference type="ARBA" id="ARBA00022989"/>
    </source>
</evidence>
<dbReference type="HOGENOM" id="CLU_042423_2_2_1"/>
<dbReference type="GO" id="GO:0006836">
    <property type="term" value="P:neurotransmitter transport"/>
    <property type="evidence" value="ECO:0007669"/>
    <property type="project" value="UniProtKB-KW"/>
</dbReference>
<evidence type="ECO:0000259" key="13">
    <source>
        <dbReference type="PROSITE" id="PS50192"/>
    </source>
</evidence>
<feature type="coiled-coil region" evidence="10">
    <location>
        <begin position="43"/>
        <end position="119"/>
    </location>
</feature>
<dbReference type="InterPro" id="IPR000727">
    <property type="entry name" value="T_SNARE_dom"/>
</dbReference>
<dbReference type="KEGG" id="hro:HELRODRAFT_82302"/>
<keyword evidence="3" id="KW-0813">Transport</keyword>
<protein>
    <recommendedName>
        <fullName evidence="13">t-SNARE coiled-coil homology domain-containing protein</fullName>
    </recommendedName>
</protein>
<dbReference type="Proteomes" id="UP000015101">
    <property type="component" value="Unassembled WGS sequence"/>
</dbReference>
<evidence type="ECO:0000256" key="4">
    <source>
        <dbReference type="ARBA" id="ARBA00022692"/>
    </source>
</evidence>
<dbReference type="InterPro" id="IPR006011">
    <property type="entry name" value="Syntaxin_N"/>
</dbReference>
<accession>T1G4Q4</accession>
<feature type="region of interest" description="Disordered" evidence="11">
    <location>
        <begin position="1"/>
        <end position="25"/>
    </location>
</feature>
<keyword evidence="5" id="KW-0532">Neurotransmitter transport</keyword>
<dbReference type="Gene3D" id="1.20.58.70">
    <property type="match status" value="1"/>
</dbReference>
<dbReference type="Pfam" id="PF05739">
    <property type="entry name" value="SNARE"/>
    <property type="match status" value="1"/>
</dbReference>
<dbReference type="SMART" id="SM00397">
    <property type="entry name" value="t_SNARE"/>
    <property type="match status" value="1"/>
</dbReference>
<evidence type="ECO:0000256" key="1">
    <source>
        <dbReference type="ARBA" id="ARBA00004211"/>
    </source>
</evidence>
<dbReference type="InParanoid" id="T1G4Q4"/>
<dbReference type="InterPro" id="IPR010989">
    <property type="entry name" value="SNARE"/>
</dbReference>
<evidence type="ECO:0000256" key="9">
    <source>
        <dbReference type="RuleBase" id="RU003858"/>
    </source>
</evidence>
<evidence type="ECO:0000256" key="12">
    <source>
        <dbReference type="SAM" id="Phobius"/>
    </source>
</evidence>
<dbReference type="GO" id="GO:0031201">
    <property type="term" value="C:SNARE complex"/>
    <property type="evidence" value="ECO:0000318"/>
    <property type="project" value="GO_Central"/>
</dbReference>
<keyword evidence="4 12" id="KW-0812">Transmembrane</keyword>
<dbReference type="GO" id="GO:0006886">
    <property type="term" value="P:intracellular protein transport"/>
    <property type="evidence" value="ECO:0000318"/>
    <property type="project" value="GO_Central"/>
</dbReference>
<comment type="similarity">
    <text evidence="2 9">Belongs to the syntaxin family.</text>
</comment>
<evidence type="ECO:0000313" key="16">
    <source>
        <dbReference type="Proteomes" id="UP000015101"/>
    </source>
</evidence>
<evidence type="ECO:0000256" key="2">
    <source>
        <dbReference type="ARBA" id="ARBA00009063"/>
    </source>
</evidence>
<dbReference type="PROSITE" id="PS00914">
    <property type="entry name" value="SYNTAXIN"/>
    <property type="match status" value="1"/>
</dbReference>
<dbReference type="FunFam" id="1.20.5.110:FF:000005">
    <property type="entry name" value="Syntaxin 1B"/>
    <property type="match status" value="1"/>
</dbReference>
<dbReference type="PANTHER" id="PTHR19957:SF424">
    <property type="entry name" value="SYNTAXIN-1A"/>
    <property type="match status" value="1"/>
</dbReference>
<evidence type="ECO:0000256" key="5">
    <source>
        <dbReference type="ARBA" id="ARBA00022775"/>
    </source>
</evidence>